<dbReference type="SUPFAM" id="SSF51261">
    <property type="entry name" value="Duplicated hybrid motif"/>
    <property type="match status" value="1"/>
</dbReference>
<dbReference type="Gene3D" id="3.10.350.10">
    <property type="entry name" value="LysM domain"/>
    <property type="match status" value="2"/>
</dbReference>
<reference evidence="3 4" key="1">
    <citation type="journal article" date="2016" name="Nat. Commun.">
        <title>Thousands of microbial genomes shed light on interconnected biogeochemical processes in an aquifer system.</title>
        <authorList>
            <person name="Anantharaman K."/>
            <person name="Brown C.T."/>
            <person name="Hug L.A."/>
            <person name="Sharon I."/>
            <person name="Castelle C.J."/>
            <person name="Probst A.J."/>
            <person name="Thomas B.C."/>
            <person name="Singh A."/>
            <person name="Wilkins M.J."/>
            <person name="Karaoz U."/>
            <person name="Brodie E.L."/>
            <person name="Williams K.H."/>
            <person name="Hubbard S.S."/>
            <person name="Banfield J.F."/>
        </authorList>
    </citation>
    <scope>NUCLEOTIDE SEQUENCE [LARGE SCALE GENOMIC DNA]</scope>
</reference>
<dbReference type="SMART" id="SM00257">
    <property type="entry name" value="LysM"/>
    <property type="match status" value="2"/>
</dbReference>
<dbReference type="GO" id="GO:0004222">
    <property type="term" value="F:metalloendopeptidase activity"/>
    <property type="evidence" value="ECO:0007669"/>
    <property type="project" value="TreeGrafter"/>
</dbReference>
<keyword evidence="1" id="KW-0732">Signal</keyword>
<dbReference type="Gene3D" id="2.70.70.10">
    <property type="entry name" value="Glucose Permease (Domain IIA)"/>
    <property type="match status" value="1"/>
</dbReference>
<evidence type="ECO:0000259" key="2">
    <source>
        <dbReference type="PROSITE" id="PS51782"/>
    </source>
</evidence>
<evidence type="ECO:0000313" key="4">
    <source>
        <dbReference type="Proteomes" id="UP000179264"/>
    </source>
</evidence>
<dbReference type="InterPro" id="IPR050570">
    <property type="entry name" value="Cell_wall_metabolism_enzyme"/>
</dbReference>
<dbReference type="InterPro" id="IPR016047">
    <property type="entry name" value="M23ase_b-sheet_dom"/>
</dbReference>
<dbReference type="Pfam" id="PF01551">
    <property type="entry name" value="Peptidase_M23"/>
    <property type="match status" value="1"/>
</dbReference>
<feature type="domain" description="LysM" evidence="2">
    <location>
        <begin position="165"/>
        <end position="209"/>
    </location>
</feature>
<dbReference type="InterPro" id="IPR011055">
    <property type="entry name" value="Dup_hybrid_motif"/>
</dbReference>
<name>A0A1G2T7H3_9BACT</name>
<evidence type="ECO:0000313" key="3">
    <source>
        <dbReference type="EMBL" id="OHA92571.1"/>
    </source>
</evidence>
<dbReference type="Proteomes" id="UP000179264">
    <property type="component" value="Unassembled WGS sequence"/>
</dbReference>
<protein>
    <recommendedName>
        <fullName evidence="2">LysM domain-containing protein</fullName>
    </recommendedName>
</protein>
<dbReference type="PROSITE" id="PS51782">
    <property type="entry name" value="LYSM"/>
    <property type="match status" value="2"/>
</dbReference>
<dbReference type="Pfam" id="PF01476">
    <property type="entry name" value="LysM"/>
    <property type="match status" value="2"/>
</dbReference>
<sequence length="349" mass="37130">MGSRSTAVNILTFFLCHSAILPLLLTSLFMPVRAEAGVFSFITDIFSTIEVEAEEPVTNIQNLALLQATISPNQGLELAKGEIAIIGGTSLSAESQNSASNPNSLEAKTIDDDQISLYVVRDGDTLPAIAKMFGVSVNTIRWGNNLKGNTINVGQTLVILPISGIQHIVKLGDTILSIAKMYKGDVDEILQYNDLSKDVKLSVGDTVIVPDGEATTLPVPTKGGVGKKGPNYPIYEGYYMRPVIGGIKTQGLHGKNGIDIGAAYGTNILAGASGEVIISRRFGYNGGYGLYVVLKHNNGTQTLYAHMSSVTVEAGQYVSQGQVIGRMGSTGRSTGNHLHFEIRGARNPF</sequence>
<proteinExistence type="predicted"/>
<dbReference type="AlphaFoldDB" id="A0A1G2T7H3"/>
<accession>A0A1G2T7H3</accession>
<evidence type="ECO:0000256" key="1">
    <source>
        <dbReference type="ARBA" id="ARBA00022729"/>
    </source>
</evidence>
<feature type="domain" description="LysM" evidence="2">
    <location>
        <begin position="116"/>
        <end position="159"/>
    </location>
</feature>
<dbReference type="InterPro" id="IPR036779">
    <property type="entry name" value="LysM_dom_sf"/>
</dbReference>
<comment type="caution">
    <text evidence="3">The sequence shown here is derived from an EMBL/GenBank/DDBJ whole genome shotgun (WGS) entry which is preliminary data.</text>
</comment>
<dbReference type="PANTHER" id="PTHR21666:SF289">
    <property type="entry name" value="L-ALA--D-GLU ENDOPEPTIDASE"/>
    <property type="match status" value="1"/>
</dbReference>
<dbReference type="InterPro" id="IPR018392">
    <property type="entry name" value="LysM"/>
</dbReference>
<gene>
    <name evidence="3" type="ORF">A2W58_01375</name>
</gene>
<dbReference type="PANTHER" id="PTHR21666">
    <property type="entry name" value="PEPTIDASE-RELATED"/>
    <property type="match status" value="1"/>
</dbReference>
<dbReference type="CDD" id="cd00118">
    <property type="entry name" value="LysM"/>
    <property type="match status" value="2"/>
</dbReference>
<organism evidence="3 4">
    <name type="scientific">Candidatus Zambryskibacteria bacterium RIFCSPHIGHO2_02_38_10.5</name>
    <dbReference type="NCBI Taxonomy" id="1802742"/>
    <lineage>
        <taxon>Bacteria</taxon>
        <taxon>Candidatus Zambryskiibacteriota</taxon>
    </lineage>
</organism>
<dbReference type="CDD" id="cd12797">
    <property type="entry name" value="M23_peptidase"/>
    <property type="match status" value="1"/>
</dbReference>
<dbReference type="EMBL" id="MHVL01000045">
    <property type="protein sequence ID" value="OHA92571.1"/>
    <property type="molecule type" value="Genomic_DNA"/>
</dbReference>